<organism evidence="1 2">
    <name type="scientific">Meloidogyne enterolobii</name>
    <name type="common">Root-knot nematode worm</name>
    <name type="synonym">Meloidogyne mayaguensis</name>
    <dbReference type="NCBI Taxonomy" id="390850"/>
    <lineage>
        <taxon>Eukaryota</taxon>
        <taxon>Metazoa</taxon>
        <taxon>Ecdysozoa</taxon>
        <taxon>Nematoda</taxon>
        <taxon>Chromadorea</taxon>
        <taxon>Rhabditida</taxon>
        <taxon>Tylenchina</taxon>
        <taxon>Tylenchomorpha</taxon>
        <taxon>Tylenchoidea</taxon>
        <taxon>Meloidogynidae</taxon>
        <taxon>Meloidogyninae</taxon>
        <taxon>Meloidogyne</taxon>
    </lineage>
</organism>
<evidence type="ECO:0000313" key="1">
    <source>
        <dbReference type="EMBL" id="CAK5014749.1"/>
    </source>
</evidence>
<name>A0ACB0XRY5_MELEN</name>
<protein>
    <submittedName>
        <fullName evidence="1">Uncharacterized protein</fullName>
    </submittedName>
</protein>
<dbReference type="EMBL" id="CAVMJV010000002">
    <property type="protein sequence ID" value="CAK5014749.1"/>
    <property type="molecule type" value="Genomic_DNA"/>
</dbReference>
<accession>A0ACB0XRY5</accession>
<comment type="caution">
    <text evidence="1">The sequence shown here is derived from an EMBL/GenBank/DDBJ whole genome shotgun (WGS) entry which is preliminary data.</text>
</comment>
<proteinExistence type="predicted"/>
<evidence type="ECO:0000313" key="2">
    <source>
        <dbReference type="Proteomes" id="UP001497535"/>
    </source>
</evidence>
<sequence length="63" mass="7317">MAVGWDCTDCGLKGYWIGEGLWDWPQNFESERTPVGLDSRMKQTENSKKIGIKKHYSYFSNLN</sequence>
<keyword evidence="2" id="KW-1185">Reference proteome</keyword>
<reference evidence="1" key="1">
    <citation type="submission" date="2023-11" db="EMBL/GenBank/DDBJ databases">
        <authorList>
            <person name="Poullet M."/>
        </authorList>
    </citation>
    <scope>NUCLEOTIDE SEQUENCE</scope>
    <source>
        <strain evidence="1">E1834</strain>
    </source>
</reference>
<gene>
    <name evidence="1" type="ORF">MENTE1834_LOCUS2804</name>
</gene>
<dbReference type="Proteomes" id="UP001497535">
    <property type="component" value="Unassembled WGS sequence"/>
</dbReference>